<proteinExistence type="inferred from homology"/>
<dbReference type="eggNOG" id="KOG0565">
    <property type="taxonomic scope" value="Eukaryota"/>
</dbReference>
<feature type="region of interest" description="Disordered" evidence="2">
    <location>
        <begin position="569"/>
        <end position="588"/>
    </location>
</feature>
<comment type="similarity">
    <text evidence="1">Belongs to the inositol polyphosphate 5-phosphatase family.</text>
</comment>
<dbReference type="SMART" id="SM00128">
    <property type="entry name" value="IPPc"/>
    <property type="match status" value="1"/>
</dbReference>
<dbReference type="InParanoid" id="C1E967"/>
<dbReference type="STRING" id="296587.C1E967"/>
<dbReference type="OMA" id="GDPAKSH"/>
<dbReference type="GeneID" id="8244309"/>
<reference evidence="4 5" key="1">
    <citation type="journal article" date="2009" name="Science">
        <title>Green evolution and dynamic adaptations revealed by genomes of the marine picoeukaryotes Micromonas.</title>
        <authorList>
            <person name="Worden A.Z."/>
            <person name="Lee J.H."/>
            <person name="Mock T."/>
            <person name="Rouze P."/>
            <person name="Simmons M.P."/>
            <person name="Aerts A.L."/>
            <person name="Allen A.E."/>
            <person name="Cuvelier M.L."/>
            <person name="Derelle E."/>
            <person name="Everett M.V."/>
            <person name="Foulon E."/>
            <person name="Grimwood J."/>
            <person name="Gundlach H."/>
            <person name="Henrissat B."/>
            <person name="Napoli C."/>
            <person name="McDonald S.M."/>
            <person name="Parker M.S."/>
            <person name="Rombauts S."/>
            <person name="Salamov A."/>
            <person name="Von Dassow P."/>
            <person name="Badger J.H."/>
            <person name="Coutinho P.M."/>
            <person name="Demir E."/>
            <person name="Dubchak I."/>
            <person name="Gentemann C."/>
            <person name="Eikrem W."/>
            <person name="Gready J.E."/>
            <person name="John U."/>
            <person name="Lanier W."/>
            <person name="Lindquist E.A."/>
            <person name="Lucas S."/>
            <person name="Mayer K.F."/>
            <person name="Moreau H."/>
            <person name="Not F."/>
            <person name="Otillar R."/>
            <person name="Panaud O."/>
            <person name="Pangilinan J."/>
            <person name="Paulsen I."/>
            <person name="Piegu B."/>
            <person name="Poliakov A."/>
            <person name="Robbens S."/>
            <person name="Schmutz J."/>
            <person name="Toulza E."/>
            <person name="Wyss T."/>
            <person name="Zelensky A."/>
            <person name="Zhou K."/>
            <person name="Armbrust E.V."/>
            <person name="Bhattacharya D."/>
            <person name="Goodenough U.W."/>
            <person name="Van de Peer Y."/>
            <person name="Grigoriev I.V."/>
        </authorList>
    </citation>
    <scope>NUCLEOTIDE SEQUENCE [LARGE SCALE GENOMIC DNA]</scope>
    <source>
        <strain evidence="5">RCC299 / NOUM17</strain>
    </source>
</reference>
<dbReference type="Gene3D" id="2.60.40.150">
    <property type="entry name" value="C2 domain"/>
    <property type="match status" value="1"/>
</dbReference>
<dbReference type="PROSITE" id="PS50004">
    <property type="entry name" value="C2"/>
    <property type="match status" value="1"/>
</dbReference>
<feature type="domain" description="C2" evidence="3">
    <location>
        <begin position="608"/>
        <end position="753"/>
    </location>
</feature>
<dbReference type="Pfam" id="PF00168">
    <property type="entry name" value="C2"/>
    <property type="match status" value="1"/>
</dbReference>
<evidence type="ECO:0000256" key="1">
    <source>
        <dbReference type="ARBA" id="ARBA00010768"/>
    </source>
</evidence>
<organism evidence="4 5">
    <name type="scientific">Micromonas commoda (strain RCC299 / NOUM17 / CCMP2709)</name>
    <name type="common">Picoplanktonic green alga</name>
    <dbReference type="NCBI Taxonomy" id="296587"/>
    <lineage>
        <taxon>Eukaryota</taxon>
        <taxon>Viridiplantae</taxon>
        <taxon>Chlorophyta</taxon>
        <taxon>Mamiellophyceae</taxon>
        <taxon>Mamiellales</taxon>
        <taxon>Mamiellaceae</taxon>
        <taxon>Micromonas</taxon>
    </lineage>
</organism>
<dbReference type="InterPro" id="IPR035892">
    <property type="entry name" value="C2_domain_sf"/>
</dbReference>
<accession>C1E967</accession>
<feature type="compositionally biased region" description="Low complexity" evidence="2">
    <location>
        <begin position="167"/>
        <end position="178"/>
    </location>
</feature>
<name>C1E967_MICCC</name>
<dbReference type="InterPro" id="IPR046985">
    <property type="entry name" value="IP5"/>
</dbReference>
<evidence type="ECO:0000259" key="3">
    <source>
        <dbReference type="PROSITE" id="PS50004"/>
    </source>
</evidence>
<dbReference type="InterPro" id="IPR000008">
    <property type="entry name" value="C2_dom"/>
</dbReference>
<dbReference type="InterPro" id="IPR036691">
    <property type="entry name" value="Endo/exonu/phosph_ase_sf"/>
</dbReference>
<dbReference type="Pfam" id="PF22669">
    <property type="entry name" value="Exo_endo_phos2"/>
    <property type="match status" value="1"/>
</dbReference>
<protein>
    <recommendedName>
        <fullName evidence="3">C2 domain-containing protein</fullName>
    </recommendedName>
</protein>
<dbReference type="InterPro" id="IPR000300">
    <property type="entry name" value="IPPc"/>
</dbReference>
<dbReference type="SUPFAM" id="SSF56219">
    <property type="entry name" value="DNase I-like"/>
    <property type="match status" value="1"/>
</dbReference>
<dbReference type="SMART" id="SM00239">
    <property type="entry name" value="C2"/>
    <property type="match status" value="1"/>
</dbReference>
<dbReference type="KEGG" id="mis:MICPUN_59622"/>
<feature type="compositionally biased region" description="Acidic residues" evidence="2">
    <location>
        <begin position="192"/>
        <end position="202"/>
    </location>
</feature>
<feature type="region of interest" description="Disordered" evidence="2">
    <location>
        <begin position="120"/>
        <end position="242"/>
    </location>
</feature>
<keyword evidence="5" id="KW-1185">Reference proteome</keyword>
<sequence length="779" mass="83596">MRVDDGPEQKSVAFGKAGTLAPWLANFSFWVAHPESSSLTIRATDGGKQLGVVSAPLASAVWDRDSKKDLPAPTWLDLSDGAGRVRAQLIVLKAPPAGAPHELKVLVGTWNVGNEPPPADLTSWLQCGQGRPKGGSRTPSRRNSMEELAAAGGGLPAPPSKDDDEGSSSSKASSAKLPPVAPRDVANAAGVESDDSETDAEPESSVSETGGKKGKKGKKAKKEKKPQPPPPVPNPESGVAPKKFGTYDMVVVGCQEGDYDPRDGFDKCEDDWVACLANTLGDSYSLHCKNALGQMRICAFVRADVAPAVHHWLKSTEATGLGHIMNNKGGVGVSCRVWDTSVCFINSHLAAHDDMRKRRDDDFAEIVGGCRFGEKLECTEAFHHLVWMGDLNYRCEWGLEPGAEIKRKPTEERFNAMLAKVKGGPPGRAEVFKHDQLTRSRLAGDAFMGFQEGDPAKSHMPTFKVQREPGFNYKTQRTPAWCDRVLWKTAEGFAAKQTSLTAAGDVGTSDHKPVSSGLTLELLAHSATVHIESDDPSAAAEPTSPMRETPSAVSAFDVALDMAPVQSANATSAAGTSPGKVRRTQTVDATKSTSVKDGSILRKLFQTMCFCLYPSNEWSAPTSQWILRFEELSATNLVASDINGKSDPYVVFFGSVLEDPGGYAGPNVKNPKWRTKTIKTNLNPVWPCDGKSVPTLPLAVSQADVIGREHLLIRVMDQDTLSQDDLIGSARLYLGDFGDAIRAGKGGKIEKLIQLTSKGRRAGELMLSLVLEKNPHAAA</sequence>
<dbReference type="PANTHER" id="PTHR11200:SF291">
    <property type="entry name" value="INOSITOL 5-PHOSPHATASE"/>
    <property type="match status" value="1"/>
</dbReference>
<feature type="compositionally biased region" description="Basic residues" evidence="2">
    <location>
        <begin position="212"/>
        <end position="224"/>
    </location>
</feature>
<gene>
    <name evidence="4" type="ORF">MICPUN_59622</name>
</gene>
<evidence type="ECO:0000313" key="5">
    <source>
        <dbReference type="Proteomes" id="UP000002009"/>
    </source>
</evidence>
<evidence type="ECO:0000256" key="2">
    <source>
        <dbReference type="SAM" id="MobiDB-lite"/>
    </source>
</evidence>
<dbReference type="OrthoDB" id="62798at2759"/>
<dbReference type="AlphaFoldDB" id="C1E967"/>
<dbReference type="GO" id="GO:0004439">
    <property type="term" value="F:phosphatidylinositol-4,5-bisphosphate 5-phosphatase activity"/>
    <property type="evidence" value="ECO:0007669"/>
    <property type="project" value="TreeGrafter"/>
</dbReference>
<dbReference type="GO" id="GO:0046856">
    <property type="term" value="P:phosphatidylinositol dephosphorylation"/>
    <property type="evidence" value="ECO:0007669"/>
    <property type="project" value="InterPro"/>
</dbReference>
<dbReference type="CDD" id="cd00030">
    <property type="entry name" value="C2"/>
    <property type="match status" value="1"/>
</dbReference>
<dbReference type="RefSeq" id="XP_002503372.1">
    <property type="nucleotide sequence ID" value="XM_002503326.1"/>
</dbReference>
<dbReference type="Proteomes" id="UP000002009">
    <property type="component" value="Chromosome 6"/>
</dbReference>
<evidence type="ECO:0000313" key="4">
    <source>
        <dbReference type="EMBL" id="ACO64630.1"/>
    </source>
</evidence>
<dbReference type="PANTHER" id="PTHR11200">
    <property type="entry name" value="INOSITOL 5-PHOSPHATASE"/>
    <property type="match status" value="1"/>
</dbReference>
<dbReference type="Gene3D" id="3.60.10.10">
    <property type="entry name" value="Endonuclease/exonuclease/phosphatase"/>
    <property type="match status" value="1"/>
</dbReference>
<dbReference type="EMBL" id="CP001327">
    <property type="protein sequence ID" value="ACO64630.1"/>
    <property type="molecule type" value="Genomic_DNA"/>
</dbReference>
<dbReference type="SUPFAM" id="SSF49562">
    <property type="entry name" value="C2 domain (Calcium/lipid-binding domain, CaLB)"/>
    <property type="match status" value="1"/>
</dbReference>